<sequence>MNHTSIRPYYRLPLEVTHAQSESDCPPQASIREQGGRLHPVTHTPDLLAYYRVQTTDESLIIKSESLSHVQTSCRELQTKLLTQTQQTSLTKTQLAEANSTVATMKKQECQLRGEIAEMKRTFGELLVSVEELESKLASKVSANQELEVKIHEQNFPLDIPKSTRPTDDDDDDDDDKNLRLIILTRDAAMLRLRGVAPADGWSLEA</sequence>
<accession>A0A7R9F1J6</accession>
<dbReference type="EMBL" id="OD566653">
    <property type="protein sequence ID" value="CAD7444421.1"/>
    <property type="molecule type" value="Genomic_DNA"/>
</dbReference>
<name>A0A7R9F1J6_9NEOP</name>
<proteinExistence type="predicted"/>
<gene>
    <name evidence="2" type="ORF">TBIB3V08_LOCUS6799</name>
</gene>
<feature type="region of interest" description="Disordered" evidence="1">
    <location>
        <begin position="19"/>
        <end position="39"/>
    </location>
</feature>
<evidence type="ECO:0000256" key="1">
    <source>
        <dbReference type="SAM" id="MobiDB-lite"/>
    </source>
</evidence>
<protein>
    <submittedName>
        <fullName evidence="2">Uncharacterized protein</fullName>
    </submittedName>
</protein>
<reference evidence="2" key="1">
    <citation type="submission" date="2020-11" db="EMBL/GenBank/DDBJ databases">
        <authorList>
            <person name="Tran Van P."/>
        </authorList>
    </citation>
    <scope>NUCLEOTIDE SEQUENCE</scope>
</reference>
<evidence type="ECO:0000313" key="2">
    <source>
        <dbReference type="EMBL" id="CAD7444421.1"/>
    </source>
</evidence>
<dbReference type="AlphaFoldDB" id="A0A7R9F1J6"/>
<organism evidence="2">
    <name type="scientific">Timema bartmani</name>
    <dbReference type="NCBI Taxonomy" id="61472"/>
    <lineage>
        <taxon>Eukaryota</taxon>
        <taxon>Metazoa</taxon>
        <taxon>Ecdysozoa</taxon>
        <taxon>Arthropoda</taxon>
        <taxon>Hexapoda</taxon>
        <taxon>Insecta</taxon>
        <taxon>Pterygota</taxon>
        <taxon>Neoptera</taxon>
        <taxon>Polyneoptera</taxon>
        <taxon>Phasmatodea</taxon>
        <taxon>Timematodea</taxon>
        <taxon>Timematoidea</taxon>
        <taxon>Timematidae</taxon>
        <taxon>Timema</taxon>
    </lineage>
</organism>